<organism evidence="9 10">
    <name type="scientific">Kingella potus</name>
    <dbReference type="NCBI Taxonomy" id="265175"/>
    <lineage>
        <taxon>Bacteria</taxon>
        <taxon>Pseudomonadati</taxon>
        <taxon>Pseudomonadota</taxon>
        <taxon>Betaproteobacteria</taxon>
        <taxon>Neisseriales</taxon>
        <taxon>Neisseriaceae</taxon>
        <taxon>Kingella</taxon>
    </lineage>
</organism>
<evidence type="ECO:0000256" key="3">
    <source>
        <dbReference type="ARBA" id="ARBA00022448"/>
    </source>
</evidence>
<reference evidence="9 10" key="1">
    <citation type="submission" date="2018-06" db="EMBL/GenBank/DDBJ databases">
        <authorList>
            <consortium name="Pathogen Informatics"/>
            <person name="Doyle S."/>
        </authorList>
    </citation>
    <scope>NUCLEOTIDE SEQUENCE [LARGE SCALE GENOMIC DNA]</scope>
    <source>
        <strain evidence="9 10">NCTC13336</strain>
    </source>
</reference>
<dbReference type="GO" id="GO:0015288">
    <property type="term" value="F:porin activity"/>
    <property type="evidence" value="ECO:0007669"/>
    <property type="project" value="TreeGrafter"/>
</dbReference>
<keyword evidence="8" id="KW-0732">Signal</keyword>
<dbReference type="EMBL" id="UGJJ01000001">
    <property type="protein sequence ID" value="STR00262.1"/>
    <property type="molecule type" value="Genomic_DNA"/>
</dbReference>
<dbReference type="SUPFAM" id="SSF56954">
    <property type="entry name" value="Outer membrane efflux proteins (OEP)"/>
    <property type="match status" value="1"/>
</dbReference>
<evidence type="ECO:0000256" key="6">
    <source>
        <dbReference type="ARBA" id="ARBA00023136"/>
    </source>
</evidence>
<evidence type="ECO:0000313" key="10">
    <source>
        <dbReference type="Proteomes" id="UP000254293"/>
    </source>
</evidence>
<dbReference type="InterPro" id="IPR051906">
    <property type="entry name" value="TolC-like"/>
</dbReference>
<dbReference type="InterPro" id="IPR003423">
    <property type="entry name" value="OMP_efflux"/>
</dbReference>
<comment type="subcellular location">
    <subcellularLocation>
        <location evidence="1">Cell outer membrane</location>
    </subcellularLocation>
</comment>
<keyword evidence="4" id="KW-1134">Transmembrane beta strand</keyword>
<accession>A0A377QZ42</accession>
<dbReference type="RefSeq" id="WP_115307558.1">
    <property type="nucleotide sequence ID" value="NZ_UGJJ01000001.1"/>
</dbReference>
<name>A0A377QZ42_9NEIS</name>
<feature type="signal peptide" evidence="8">
    <location>
        <begin position="1"/>
        <end position="21"/>
    </location>
</feature>
<evidence type="ECO:0000256" key="5">
    <source>
        <dbReference type="ARBA" id="ARBA00022692"/>
    </source>
</evidence>
<dbReference type="Gene3D" id="1.20.1600.10">
    <property type="entry name" value="Outer membrane efflux proteins (OEP)"/>
    <property type="match status" value="1"/>
</dbReference>
<evidence type="ECO:0000313" key="9">
    <source>
        <dbReference type="EMBL" id="STR00262.1"/>
    </source>
</evidence>
<evidence type="ECO:0000256" key="7">
    <source>
        <dbReference type="ARBA" id="ARBA00023237"/>
    </source>
</evidence>
<keyword evidence="7" id="KW-0998">Cell outer membrane</keyword>
<protein>
    <submittedName>
        <fullName evidence="9">Outer membrane protein tolC</fullName>
    </submittedName>
</protein>
<dbReference type="AlphaFoldDB" id="A0A377QZ42"/>
<dbReference type="GO" id="GO:1990281">
    <property type="term" value="C:efflux pump complex"/>
    <property type="evidence" value="ECO:0007669"/>
    <property type="project" value="TreeGrafter"/>
</dbReference>
<keyword evidence="6" id="KW-0472">Membrane</keyword>
<dbReference type="GO" id="GO:0015562">
    <property type="term" value="F:efflux transmembrane transporter activity"/>
    <property type="evidence" value="ECO:0007669"/>
    <property type="project" value="InterPro"/>
</dbReference>
<keyword evidence="10" id="KW-1185">Reference proteome</keyword>
<dbReference type="PANTHER" id="PTHR30026:SF20">
    <property type="entry name" value="OUTER MEMBRANE PROTEIN TOLC"/>
    <property type="match status" value="1"/>
</dbReference>
<evidence type="ECO:0000256" key="1">
    <source>
        <dbReference type="ARBA" id="ARBA00004442"/>
    </source>
</evidence>
<dbReference type="Proteomes" id="UP000254293">
    <property type="component" value="Unassembled WGS sequence"/>
</dbReference>
<evidence type="ECO:0000256" key="8">
    <source>
        <dbReference type="SAM" id="SignalP"/>
    </source>
</evidence>
<comment type="similarity">
    <text evidence="2">Belongs to the outer membrane factor (OMF) (TC 1.B.17) family.</text>
</comment>
<proteinExistence type="inferred from homology"/>
<dbReference type="Pfam" id="PF02321">
    <property type="entry name" value="OEP"/>
    <property type="match status" value="2"/>
</dbReference>
<feature type="chain" id="PRO_5016870270" evidence="8">
    <location>
        <begin position="22"/>
        <end position="452"/>
    </location>
</feature>
<evidence type="ECO:0000256" key="4">
    <source>
        <dbReference type="ARBA" id="ARBA00022452"/>
    </source>
</evidence>
<keyword evidence="3" id="KW-0813">Transport</keyword>
<dbReference type="GO" id="GO:0009279">
    <property type="term" value="C:cell outer membrane"/>
    <property type="evidence" value="ECO:0007669"/>
    <property type="project" value="UniProtKB-SubCell"/>
</dbReference>
<dbReference type="OrthoDB" id="9813458at2"/>
<gene>
    <name evidence="9" type="primary">tolC</name>
    <name evidence="9" type="ORF">NCTC13336_00460</name>
</gene>
<evidence type="ECO:0000256" key="2">
    <source>
        <dbReference type="ARBA" id="ARBA00007613"/>
    </source>
</evidence>
<dbReference type="PANTHER" id="PTHR30026">
    <property type="entry name" value="OUTER MEMBRANE PROTEIN TOLC"/>
    <property type="match status" value="1"/>
</dbReference>
<sequence>MPVKFFLPAAAALFLSLPASAFNLAEALAAAESHSPELAAARYEREAEQERPNQARSALLPQINANVLHQRQPESVSANTRSSGWNVQAEQTLFDKGKWLQYRQGKLAAESADLKLRHTASEIRLKTAQAYFDVLSAREQLAAVRAERRAFAQQVRQSQAMFHTGTATKIDMQEALSGYDGAAAKEIAVLNRLQLAQSALENLTGLDGSRAANLTLPMPLPNPTDGKTQEHWQQTAFEHNPELARQKLSAENARLAFSETRARHLPRITAAAGYQDYHNRQEYGGRSQSYRSKGATLSVQLAVPLFGGGLTASQSREAAARLSQSEALLAAAERSISQEVSRSYLDTVGQWYQAKAQERLLETNRVKFQAAIKGRELGLSTTLQVVQALQAESEAQQKFTEARFACLSAYAGLLHHSGLLDRKLPEYFFQLQNTPETPGSLKKPLTSRRGKQ</sequence>
<keyword evidence="5" id="KW-0812">Transmembrane</keyword>